<dbReference type="Proteomes" id="UP000178724">
    <property type="component" value="Unassembled WGS sequence"/>
</dbReference>
<evidence type="ECO:0000256" key="1">
    <source>
        <dbReference type="ARBA" id="ARBA00004117"/>
    </source>
</evidence>
<evidence type="ECO:0000256" key="2">
    <source>
        <dbReference type="ARBA" id="ARBA00009677"/>
    </source>
</evidence>
<comment type="similarity">
    <text evidence="2">Belongs to the flagella basal body rod proteins family.</text>
</comment>
<dbReference type="GO" id="GO:0030694">
    <property type="term" value="C:bacterial-type flagellum basal body, rod"/>
    <property type="evidence" value="ECO:0007669"/>
    <property type="project" value="UniProtKB-UniRule"/>
</dbReference>
<dbReference type="EMBL" id="METM01000013">
    <property type="protein sequence ID" value="OGB90248.1"/>
    <property type="molecule type" value="Genomic_DNA"/>
</dbReference>
<comment type="subunit">
    <text evidence="5 6">The basal body constitutes a major portion of the flagellar organelle and consists of four rings (L,P,S, and M) mounted on a central rod. The rod consists of about 26 subunits of FlgG in the distal portion, and FlgB, FlgC and FlgF are thought to build up the proximal portion of the rod with about 6 subunits each.</text>
</comment>
<dbReference type="InterPro" id="IPR001444">
    <property type="entry name" value="Flag_bb_rod_N"/>
</dbReference>
<dbReference type="NCBIfam" id="TIGR01395">
    <property type="entry name" value="FlgC"/>
    <property type="match status" value="1"/>
</dbReference>
<keyword evidence="9" id="KW-0969">Cilium</keyword>
<dbReference type="PANTHER" id="PTHR30435">
    <property type="entry name" value="FLAGELLAR PROTEIN"/>
    <property type="match status" value="1"/>
</dbReference>
<organism evidence="9 10">
    <name type="scientific">candidate division WOR-1 bacterium RIFCSPHIGHO2_01_FULL_53_15</name>
    <dbReference type="NCBI Taxonomy" id="1802564"/>
    <lineage>
        <taxon>Bacteria</taxon>
        <taxon>Bacillati</taxon>
        <taxon>Saganbacteria</taxon>
    </lineage>
</organism>
<evidence type="ECO:0000259" key="8">
    <source>
        <dbReference type="Pfam" id="PF06429"/>
    </source>
</evidence>
<evidence type="ECO:0000256" key="6">
    <source>
        <dbReference type="RuleBase" id="RU362062"/>
    </source>
</evidence>
<dbReference type="InterPro" id="IPR006299">
    <property type="entry name" value="FlgC"/>
</dbReference>
<dbReference type="InterPro" id="IPR010930">
    <property type="entry name" value="Flg_bb/hook_C_dom"/>
</dbReference>
<accession>A0A1F4Q2R4</accession>
<evidence type="ECO:0000256" key="4">
    <source>
        <dbReference type="ARBA" id="ARBA00023143"/>
    </source>
</evidence>
<keyword evidence="9" id="KW-0966">Cell projection</keyword>
<comment type="caution">
    <text evidence="9">The sequence shown here is derived from an EMBL/GenBank/DDBJ whole genome shotgun (WGS) entry which is preliminary data.</text>
</comment>
<protein>
    <recommendedName>
        <fullName evidence="3 6">Flagellar basal-body rod protein FlgC</fullName>
    </recommendedName>
</protein>
<keyword evidence="9" id="KW-0282">Flagellum</keyword>
<dbReference type="InterPro" id="IPR019776">
    <property type="entry name" value="Flagellar_basal_body_rod_CS"/>
</dbReference>
<comment type="subcellular location">
    <subcellularLocation>
        <location evidence="1 6">Bacterial flagellum basal body</location>
    </subcellularLocation>
</comment>
<dbReference type="PANTHER" id="PTHR30435:SF2">
    <property type="entry name" value="FLAGELLAR BASAL-BODY ROD PROTEIN FLGC"/>
    <property type="match status" value="1"/>
</dbReference>
<sequence length="147" mass="16112">MGFNQALEISVSGIEAQRRTMELIASNLANINTTRTAYGGGPYRRKLSVLAEKPLSFSHELTAAENRLYGGLAGGVEVVDIVDDSTPFQKVYNPGHPDADAQGYVSMPNVNLSNEMVDMIYVSKLYDANITAFNATRKMMQDTLTMQ</sequence>
<proteinExistence type="inferred from homology"/>
<dbReference type="Pfam" id="PF06429">
    <property type="entry name" value="Flg_bbr_C"/>
    <property type="match status" value="1"/>
</dbReference>
<feature type="domain" description="Flagellar basal body rod protein N-terminal" evidence="7">
    <location>
        <begin position="7"/>
        <end position="35"/>
    </location>
</feature>
<keyword evidence="4 6" id="KW-0975">Bacterial flagellum</keyword>
<dbReference type="AlphaFoldDB" id="A0A1F4Q2R4"/>
<gene>
    <name evidence="9" type="ORF">A2625_02865</name>
</gene>
<feature type="domain" description="Flagellar basal-body/hook protein C-terminal" evidence="8">
    <location>
        <begin position="101"/>
        <end position="146"/>
    </location>
</feature>
<evidence type="ECO:0000313" key="10">
    <source>
        <dbReference type="Proteomes" id="UP000178724"/>
    </source>
</evidence>
<name>A0A1F4Q2R4_UNCSA</name>
<evidence type="ECO:0000313" key="9">
    <source>
        <dbReference type="EMBL" id="OGB90248.1"/>
    </source>
</evidence>
<reference evidence="9 10" key="1">
    <citation type="journal article" date="2016" name="Nat. Commun.">
        <title>Thousands of microbial genomes shed light on interconnected biogeochemical processes in an aquifer system.</title>
        <authorList>
            <person name="Anantharaman K."/>
            <person name="Brown C.T."/>
            <person name="Hug L.A."/>
            <person name="Sharon I."/>
            <person name="Castelle C.J."/>
            <person name="Probst A.J."/>
            <person name="Thomas B.C."/>
            <person name="Singh A."/>
            <person name="Wilkins M.J."/>
            <person name="Karaoz U."/>
            <person name="Brodie E.L."/>
            <person name="Williams K.H."/>
            <person name="Hubbard S.S."/>
            <person name="Banfield J.F."/>
        </authorList>
    </citation>
    <scope>NUCLEOTIDE SEQUENCE [LARGE SCALE GENOMIC DNA]</scope>
</reference>
<evidence type="ECO:0000259" key="7">
    <source>
        <dbReference type="Pfam" id="PF00460"/>
    </source>
</evidence>
<evidence type="ECO:0000256" key="5">
    <source>
        <dbReference type="ARBA" id="ARBA00025933"/>
    </source>
</evidence>
<dbReference type="PROSITE" id="PS00588">
    <property type="entry name" value="FLAGELLA_BB_ROD"/>
    <property type="match status" value="1"/>
</dbReference>
<dbReference type="GO" id="GO:0071978">
    <property type="term" value="P:bacterial-type flagellum-dependent swarming motility"/>
    <property type="evidence" value="ECO:0007669"/>
    <property type="project" value="TreeGrafter"/>
</dbReference>
<evidence type="ECO:0000256" key="3">
    <source>
        <dbReference type="ARBA" id="ARBA00017941"/>
    </source>
</evidence>
<dbReference type="Pfam" id="PF00460">
    <property type="entry name" value="Flg_bb_rod"/>
    <property type="match status" value="1"/>
</dbReference>